<evidence type="ECO:0000313" key="2">
    <source>
        <dbReference type="EMBL" id="KAK7872024.1"/>
    </source>
</evidence>
<evidence type="ECO:0000259" key="1">
    <source>
        <dbReference type="Pfam" id="PF20700"/>
    </source>
</evidence>
<evidence type="ECO:0000313" key="3">
    <source>
        <dbReference type="Proteomes" id="UP001378592"/>
    </source>
</evidence>
<feature type="domain" description="Mutator-like transposase" evidence="1">
    <location>
        <begin position="1"/>
        <end position="68"/>
    </location>
</feature>
<sequence>MEVLAADILWKRSVSKCGMRYSTVVSDGDEKTVIHLVKDAVYGHDVQIEKEECINHVAKKMETRLKNLV</sequence>
<dbReference type="Proteomes" id="UP001378592">
    <property type="component" value="Unassembled WGS sequence"/>
</dbReference>
<protein>
    <recommendedName>
        <fullName evidence="1">Mutator-like transposase domain-containing protein</fullName>
    </recommendedName>
</protein>
<dbReference type="AlphaFoldDB" id="A0AAN9ZFT7"/>
<dbReference type="Pfam" id="PF20700">
    <property type="entry name" value="Mutator"/>
    <property type="match status" value="1"/>
</dbReference>
<dbReference type="EMBL" id="JAZDUA010000030">
    <property type="protein sequence ID" value="KAK7872024.1"/>
    <property type="molecule type" value="Genomic_DNA"/>
</dbReference>
<accession>A0AAN9ZFT7</accession>
<dbReference type="InterPro" id="IPR049012">
    <property type="entry name" value="Mutator_transp_dom"/>
</dbReference>
<comment type="caution">
    <text evidence="2">The sequence shown here is derived from an EMBL/GenBank/DDBJ whole genome shotgun (WGS) entry which is preliminary data.</text>
</comment>
<organism evidence="2 3">
    <name type="scientific">Gryllus longicercus</name>
    <dbReference type="NCBI Taxonomy" id="2509291"/>
    <lineage>
        <taxon>Eukaryota</taxon>
        <taxon>Metazoa</taxon>
        <taxon>Ecdysozoa</taxon>
        <taxon>Arthropoda</taxon>
        <taxon>Hexapoda</taxon>
        <taxon>Insecta</taxon>
        <taxon>Pterygota</taxon>
        <taxon>Neoptera</taxon>
        <taxon>Polyneoptera</taxon>
        <taxon>Orthoptera</taxon>
        <taxon>Ensifera</taxon>
        <taxon>Gryllidea</taxon>
        <taxon>Grylloidea</taxon>
        <taxon>Gryllidae</taxon>
        <taxon>Gryllinae</taxon>
        <taxon>Gryllus</taxon>
    </lineage>
</organism>
<reference evidence="2 3" key="1">
    <citation type="submission" date="2024-03" db="EMBL/GenBank/DDBJ databases">
        <title>The genome assembly and annotation of the cricket Gryllus longicercus Weissman &amp; Gray.</title>
        <authorList>
            <person name="Szrajer S."/>
            <person name="Gray D."/>
            <person name="Ylla G."/>
        </authorList>
    </citation>
    <scope>NUCLEOTIDE SEQUENCE [LARGE SCALE GENOMIC DNA]</scope>
    <source>
        <strain evidence="2">DAG 2021-001</strain>
        <tissue evidence="2">Whole body minus gut</tissue>
    </source>
</reference>
<keyword evidence="3" id="KW-1185">Reference proteome</keyword>
<name>A0AAN9ZFT7_9ORTH</name>
<gene>
    <name evidence="2" type="ORF">R5R35_004536</name>
</gene>
<proteinExistence type="predicted"/>